<evidence type="ECO:0000313" key="5">
    <source>
        <dbReference type="EMBL" id="RWY47993.1"/>
    </source>
</evidence>
<evidence type="ECO:0000259" key="4">
    <source>
        <dbReference type="PROSITE" id="PS51186"/>
    </source>
</evidence>
<dbReference type="SUPFAM" id="SSF55729">
    <property type="entry name" value="Acyl-CoA N-acyltransferases (Nat)"/>
    <property type="match status" value="1"/>
</dbReference>
<feature type="chain" id="PRO_5019068147" evidence="3">
    <location>
        <begin position="27"/>
        <end position="186"/>
    </location>
</feature>
<feature type="domain" description="N-acetyltransferase" evidence="4">
    <location>
        <begin position="1"/>
        <end position="186"/>
    </location>
</feature>
<protein>
    <submittedName>
        <fullName evidence="5">GNAT family N-acetyltransferase</fullName>
    </submittedName>
</protein>
<reference evidence="5 6" key="1">
    <citation type="submission" date="2019-01" db="EMBL/GenBank/DDBJ databases">
        <title>Mucilaginibacter antarcticum sp. nov., isolated from antarctic soil.</title>
        <authorList>
            <person name="Yan Y.-Q."/>
            <person name="Du Z.-J."/>
        </authorList>
    </citation>
    <scope>NUCLEOTIDE SEQUENCE [LARGE SCALE GENOMIC DNA]</scope>
    <source>
        <strain evidence="5 6">F01003</strain>
    </source>
</reference>
<keyword evidence="6" id="KW-1185">Reference proteome</keyword>
<keyword evidence="2" id="KW-0012">Acyltransferase</keyword>
<gene>
    <name evidence="5" type="ORF">EPL05_20605</name>
</gene>
<keyword evidence="3" id="KW-0732">Signal</keyword>
<dbReference type="PROSITE" id="PS51186">
    <property type="entry name" value="GNAT"/>
    <property type="match status" value="1"/>
</dbReference>
<dbReference type="CDD" id="cd04301">
    <property type="entry name" value="NAT_SF"/>
    <property type="match status" value="1"/>
</dbReference>
<dbReference type="PANTHER" id="PTHR43420">
    <property type="entry name" value="ACETYLTRANSFERASE"/>
    <property type="match status" value="1"/>
</dbReference>
<dbReference type="InterPro" id="IPR000182">
    <property type="entry name" value="GNAT_dom"/>
</dbReference>
<dbReference type="InterPro" id="IPR016181">
    <property type="entry name" value="Acyl_CoA_acyltransferase"/>
</dbReference>
<dbReference type="AlphaFoldDB" id="A0A444MIR9"/>
<dbReference type="PANTHER" id="PTHR43420:SF12">
    <property type="entry name" value="N-ACETYLTRANSFERASE DOMAIN-CONTAINING PROTEIN"/>
    <property type="match status" value="1"/>
</dbReference>
<dbReference type="Gene3D" id="3.40.630.30">
    <property type="match status" value="1"/>
</dbReference>
<evidence type="ECO:0000256" key="3">
    <source>
        <dbReference type="SAM" id="SignalP"/>
    </source>
</evidence>
<feature type="signal peptide" evidence="3">
    <location>
        <begin position="1"/>
        <end position="26"/>
    </location>
</feature>
<dbReference type="InterPro" id="IPR050680">
    <property type="entry name" value="YpeA/RimI_acetyltransf"/>
</dbReference>
<evidence type="ECO:0000313" key="6">
    <source>
        <dbReference type="Proteomes" id="UP000286701"/>
    </source>
</evidence>
<dbReference type="GO" id="GO:0016747">
    <property type="term" value="F:acyltransferase activity, transferring groups other than amino-acyl groups"/>
    <property type="evidence" value="ECO:0007669"/>
    <property type="project" value="InterPro"/>
</dbReference>
<dbReference type="RefSeq" id="WP_128535887.1">
    <property type="nucleotide sequence ID" value="NZ_SBIW01000012.1"/>
</dbReference>
<evidence type="ECO:0000256" key="1">
    <source>
        <dbReference type="ARBA" id="ARBA00022679"/>
    </source>
</evidence>
<dbReference type="OrthoDB" id="5319888at2"/>
<dbReference type="Proteomes" id="UP000286701">
    <property type="component" value="Unassembled WGS sequence"/>
</dbReference>
<dbReference type="Pfam" id="PF00583">
    <property type="entry name" value="Acetyltransf_1"/>
    <property type="match status" value="1"/>
</dbReference>
<evidence type="ECO:0000256" key="2">
    <source>
        <dbReference type="ARBA" id="ARBA00023315"/>
    </source>
</evidence>
<sequence>MIRPANPADAPAISQLILLAMGNALAGKFANSNDPEVVDELFTKFAGQPGNQYSYENALLWEEDSSVCGMILAYDGGQLDALRIPFLTYTRTQLGFTGTIEDETQSSEFYIDCLGVFPQYQGKGIAKKLIKALFIRAAELGHQTVGLLVSKGNDKAQKLYTGLGFEIVGEQALLGGIHYHLQFILP</sequence>
<proteinExistence type="predicted"/>
<name>A0A444MIR9_9SPHI</name>
<accession>A0A444MIR9</accession>
<dbReference type="EMBL" id="SBIW01000012">
    <property type="protein sequence ID" value="RWY47993.1"/>
    <property type="molecule type" value="Genomic_DNA"/>
</dbReference>
<comment type="caution">
    <text evidence="5">The sequence shown here is derived from an EMBL/GenBank/DDBJ whole genome shotgun (WGS) entry which is preliminary data.</text>
</comment>
<keyword evidence="1 5" id="KW-0808">Transferase</keyword>
<organism evidence="5 6">
    <name type="scientific">Mucilaginibacter gilvus</name>
    <dbReference type="NCBI Taxonomy" id="2305909"/>
    <lineage>
        <taxon>Bacteria</taxon>
        <taxon>Pseudomonadati</taxon>
        <taxon>Bacteroidota</taxon>
        <taxon>Sphingobacteriia</taxon>
        <taxon>Sphingobacteriales</taxon>
        <taxon>Sphingobacteriaceae</taxon>
        <taxon>Mucilaginibacter</taxon>
    </lineage>
</organism>